<evidence type="ECO:0000256" key="1">
    <source>
        <dbReference type="ARBA" id="ARBA00022741"/>
    </source>
</evidence>
<name>A0AA41UIK1_9BACT</name>
<dbReference type="EMBL" id="JALJRB010000009">
    <property type="protein sequence ID" value="MCJ8500865.1"/>
    <property type="molecule type" value="Genomic_DNA"/>
</dbReference>
<accession>A0AA41UIK1</accession>
<proteinExistence type="predicted"/>
<organism evidence="4 5">
    <name type="scientific">Desulfatitalea alkaliphila</name>
    <dbReference type="NCBI Taxonomy" id="2929485"/>
    <lineage>
        <taxon>Bacteria</taxon>
        <taxon>Pseudomonadati</taxon>
        <taxon>Thermodesulfobacteriota</taxon>
        <taxon>Desulfobacteria</taxon>
        <taxon>Desulfobacterales</taxon>
        <taxon>Desulfosarcinaceae</taxon>
        <taxon>Desulfatitalea</taxon>
    </lineage>
</organism>
<reference evidence="4" key="1">
    <citation type="submission" date="2022-04" db="EMBL/GenBank/DDBJ databases">
        <title>Desulfatitalea alkaliphila sp. nov., a novel anaerobic sulfate-reducing bacterium isolated from terrestrial mud volcano, Taman Peninsula, Russia.</title>
        <authorList>
            <person name="Khomyakova M.A."/>
            <person name="Merkel A.Y."/>
            <person name="Slobodkin A.I."/>
        </authorList>
    </citation>
    <scope>NUCLEOTIDE SEQUENCE</scope>
    <source>
        <strain evidence="4">M08but</strain>
    </source>
</reference>
<dbReference type="GO" id="GO:0006355">
    <property type="term" value="P:regulation of DNA-templated transcription"/>
    <property type="evidence" value="ECO:0007669"/>
    <property type="project" value="InterPro"/>
</dbReference>
<dbReference type="SUPFAM" id="SSF52540">
    <property type="entry name" value="P-loop containing nucleoside triphosphate hydrolases"/>
    <property type="match status" value="1"/>
</dbReference>
<keyword evidence="1" id="KW-0547">Nucleotide-binding</keyword>
<dbReference type="PROSITE" id="PS50045">
    <property type="entry name" value="SIGMA54_INTERACT_4"/>
    <property type="match status" value="1"/>
</dbReference>
<gene>
    <name evidence="4" type="ORF">MRX98_09810</name>
</gene>
<dbReference type="RefSeq" id="WP_246906541.1">
    <property type="nucleotide sequence ID" value="NZ_JALJRB010000009.1"/>
</dbReference>
<keyword evidence="5" id="KW-1185">Reference proteome</keyword>
<comment type="caution">
    <text evidence="4">The sequence shown here is derived from an EMBL/GenBank/DDBJ whole genome shotgun (WGS) entry which is preliminary data.</text>
</comment>
<evidence type="ECO:0000259" key="3">
    <source>
        <dbReference type="PROSITE" id="PS50045"/>
    </source>
</evidence>
<evidence type="ECO:0000313" key="5">
    <source>
        <dbReference type="Proteomes" id="UP001165427"/>
    </source>
</evidence>
<dbReference type="Proteomes" id="UP001165427">
    <property type="component" value="Unassembled WGS sequence"/>
</dbReference>
<protein>
    <submittedName>
        <fullName evidence="4">Sigma 54-interacting transcriptional regulator</fullName>
    </submittedName>
</protein>
<evidence type="ECO:0000313" key="4">
    <source>
        <dbReference type="EMBL" id="MCJ8500865.1"/>
    </source>
</evidence>
<feature type="domain" description="Sigma-54 factor interaction" evidence="3">
    <location>
        <begin position="1"/>
        <end position="118"/>
    </location>
</feature>
<dbReference type="Gene3D" id="1.10.8.60">
    <property type="match status" value="1"/>
</dbReference>
<dbReference type="Gene3D" id="3.40.50.300">
    <property type="entry name" value="P-loop containing nucleotide triphosphate hydrolases"/>
    <property type="match status" value="1"/>
</dbReference>
<dbReference type="Pfam" id="PF00158">
    <property type="entry name" value="Sigma54_activat"/>
    <property type="match status" value="1"/>
</dbReference>
<dbReference type="InterPro" id="IPR002078">
    <property type="entry name" value="Sigma_54_int"/>
</dbReference>
<dbReference type="GO" id="GO:0005524">
    <property type="term" value="F:ATP binding"/>
    <property type="evidence" value="ECO:0007669"/>
    <property type="project" value="UniProtKB-KW"/>
</dbReference>
<evidence type="ECO:0000256" key="2">
    <source>
        <dbReference type="ARBA" id="ARBA00022840"/>
    </source>
</evidence>
<dbReference type="AlphaFoldDB" id="A0AA41UIK1"/>
<keyword evidence="2" id="KW-0067">ATP-binding</keyword>
<dbReference type="PANTHER" id="PTHR32071">
    <property type="entry name" value="TRANSCRIPTIONAL REGULATORY PROTEIN"/>
    <property type="match status" value="1"/>
</dbReference>
<dbReference type="InterPro" id="IPR027417">
    <property type="entry name" value="P-loop_NTPase"/>
</dbReference>
<sequence length="118" mass="13920">MRLLRVLQHHEVERVGGTEPVPVDVRLISATHRNLEELVRVGSFRKDLWFRINLFPIQIPPLRQRTEDIPALVAHFLERKGKKLMIRTPPRPRGLWNSSRHTTGRAMCGSWKTWWKGR</sequence>